<evidence type="ECO:0000256" key="14">
    <source>
        <dbReference type="ARBA" id="ARBA00038146"/>
    </source>
</evidence>
<evidence type="ECO:0000256" key="7">
    <source>
        <dbReference type="ARBA" id="ARBA00022792"/>
    </source>
</evidence>
<feature type="region of interest" description="Disordered" evidence="16">
    <location>
        <begin position="589"/>
        <end position="754"/>
    </location>
</feature>
<evidence type="ECO:0000256" key="12">
    <source>
        <dbReference type="ARBA" id="ARBA00023128"/>
    </source>
</evidence>
<evidence type="ECO:0000256" key="2">
    <source>
        <dbReference type="ARBA" id="ARBA00004496"/>
    </source>
</evidence>
<evidence type="ECO:0000256" key="4">
    <source>
        <dbReference type="ARBA" id="ARBA00022448"/>
    </source>
</evidence>
<feature type="compositionally biased region" description="Pro residues" evidence="16">
    <location>
        <begin position="818"/>
        <end position="827"/>
    </location>
</feature>
<feature type="domain" description="Peptidase M16 N-terminal" evidence="17">
    <location>
        <begin position="27"/>
        <end position="170"/>
    </location>
</feature>
<evidence type="ECO:0000256" key="5">
    <source>
        <dbReference type="ARBA" id="ARBA00022490"/>
    </source>
</evidence>
<dbReference type="Pfam" id="PF13945">
    <property type="entry name" value="NST1"/>
    <property type="match status" value="1"/>
</dbReference>
<evidence type="ECO:0000313" key="18">
    <source>
        <dbReference type="EMBL" id="KAF7760041.1"/>
    </source>
</evidence>
<proteinExistence type="inferred from homology"/>
<evidence type="ECO:0000256" key="10">
    <source>
        <dbReference type="ARBA" id="ARBA00023016"/>
    </source>
</evidence>
<name>A0A8H7C116_AGABI</name>
<feature type="compositionally biased region" description="Basic and acidic residues" evidence="16">
    <location>
        <begin position="1091"/>
        <end position="1100"/>
    </location>
</feature>
<keyword evidence="7" id="KW-0999">Mitochondrion inner membrane</keyword>
<dbReference type="InterPro" id="IPR025279">
    <property type="entry name" value="NST1"/>
</dbReference>
<feature type="compositionally biased region" description="Gly residues" evidence="16">
    <location>
        <begin position="1730"/>
        <end position="1740"/>
    </location>
</feature>
<keyword evidence="4" id="KW-0813">Transport</keyword>
<evidence type="ECO:0000256" key="1">
    <source>
        <dbReference type="ARBA" id="ARBA00004443"/>
    </source>
</evidence>
<feature type="compositionally biased region" description="Basic residues" evidence="16">
    <location>
        <begin position="625"/>
        <end position="637"/>
    </location>
</feature>
<dbReference type="SUPFAM" id="SSF63411">
    <property type="entry name" value="LuxS/MPP-like metallohydrolase"/>
    <property type="match status" value="2"/>
</dbReference>
<dbReference type="InterPro" id="IPR050361">
    <property type="entry name" value="MPP/UQCRC_Complex"/>
</dbReference>
<feature type="compositionally biased region" description="Basic residues" evidence="16">
    <location>
        <begin position="1105"/>
        <end position="1115"/>
    </location>
</feature>
<evidence type="ECO:0000256" key="13">
    <source>
        <dbReference type="ARBA" id="ARBA00023136"/>
    </source>
</evidence>
<feature type="compositionally biased region" description="Low complexity" evidence="16">
    <location>
        <begin position="1351"/>
        <end position="1364"/>
    </location>
</feature>
<dbReference type="GO" id="GO:0005743">
    <property type="term" value="C:mitochondrial inner membrane"/>
    <property type="evidence" value="ECO:0007669"/>
    <property type="project" value="UniProtKB-SubCell"/>
</dbReference>
<feature type="compositionally biased region" description="Low complexity" evidence="16">
    <location>
        <begin position="1271"/>
        <end position="1282"/>
    </location>
</feature>
<comment type="function">
    <text evidence="15">May act as a negative regulator of salt tolerance.</text>
</comment>
<feature type="compositionally biased region" description="Low complexity" evidence="16">
    <location>
        <begin position="1490"/>
        <end position="1516"/>
    </location>
</feature>
<gene>
    <name evidence="18" type="ORF">Agabi119p4_11736</name>
</gene>
<evidence type="ECO:0000256" key="16">
    <source>
        <dbReference type="SAM" id="MobiDB-lite"/>
    </source>
</evidence>
<dbReference type="Gene3D" id="3.30.830.10">
    <property type="entry name" value="Metalloenzyme, LuxS/M16 peptidase-like"/>
    <property type="match status" value="2"/>
</dbReference>
<dbReference type="Pfam" id="PF00675">
    <property type="entry name" value="Peptidase_M16"/>
    <property type="match status" value="1"/>
</dbReference>
<keyword evidence="11 15" id="KW-0175">Coiled coil</keyword>
<reference evidence="18 19" key="1">
    <citation type="journal article" name="Sci. Rep.">
        <title>Telomere-to-telomere assembled and centromere annotated genomes of the two main subspecies of the button mushroom Agaricus bisporus reveal especially polymorphic chromosome ends.</title>
        <authorList>
            <person name="Sonnenberg A.S.M."/>
            <person name="Sedaghat-Telgerd N."/>
            <person name="Lavrijssen B."/>
            <person name="Ohm R.A."/>
            <person name="Hendrickx P.M."/>
            <person name="Scholtmeijer K."/>
            <person name="Baars J.J.P."/>
            <person name="van Peer A."/>
        </authorList>
    </citation>
    <scope>NUCLEOTIDE SEQUENCE [LARGE SCALE GENOMIC DNA]</scope>
    <source>
        <strain evidence="18 19">H119_p4</strain>
    </source>
</reference>
<feature type="compositionally biased region" description="Polar residues" evidence="16">
    <location>
        <begin position="1555"/>
        <end position="1575"/>
    </location>
</feature>
<feature type="compositionally biased region" description="Basic and acidic residues" evidence="16">
    <location>
        <begin position="1116"/>
        <end position="1136"/>
    </location>
</feature>
<dbReference type="InterPro" id="IPR011765">
    <property type="entry name" value="Pept_M16_N"/>
</dbReference>
<feature type="region of interest" description="Disordered" evidence="16">
    <location>
        <begin position="1777"/>
        <end position="1796"/>
    </location>
</feature>
<feature type="compositionally biased region" description="Low complexity" evidence="16">
    <location>
        <begin position="1701"/>
        <end position="1710"/>
    </location>
</feature>
<feature type="compositionally biased region" description="Acidic residues" evidence="16">
    <location>
        <begin position="601"/>
        <end position="612"/>
    </location>
</feature>
<feature type="compositionally biased region" description="Low complexity" evidence="16">
    <location>
        <begin position="673"/>
        <end position="692"/>
    </location>
</feature>
<keyword evidence="9" id="KW-0249">Electron transport</keyword>
<comment type="similarity">
    <text evidence="3 15">Belongs to the NST1 family.</text>
</comment>
<feature type="region of interest" description="Disordered" evidence="16">
    <location>
        <begin position="984"/>
        <end position="1049"/>
    </location>
</feature>
<feature type="region of interest" description="Disordered" evidence="16">
    <location>
        <begin position="1631"/>
        <end position="1757"/>
    </location>
</feature>
<evidence type="ECO:0000256" key="3">
    <source>
        <dbReference type="ARBA" id="ARBA00007112"/>
    </source>
</evidence>
<keyword evidence="12" id="KW-0496">Mitochondrion</keyword>
<dbReference type="EMBL" id="JABXXO010000016">
    <property type="protein sequence ID" value="KAF7760041.1"/>
    <property type="molecule type" value="Genomic_DNA"/>
</dbReference>
<feature type="compositionally biased region" description="Pro residues" evidence="16">
    <location>
        <begin position="1391"/>
        <end position="1404"/>
    </location>
</feature>
<feature type="compositionally biased region" description="Polar residues" evidence="16">
    <location>
        <begin position="704"/>
        <end position="725"/>
    </location>
</feature>
<feature type="compositionally biased region" description="Low complexity" evidence="16">
    <location>
        <begin position="1322"/>
        <end position="1335"/>
    </location>
</feature>
<feature type="compositionally biased region" description="Acidic residues" evidence="16">
    <location>
        <begin position="873"/>
        <end position="911"/>
    </location>
</feature>
<keyword evidence="6" id="KW-0679">Respiratory chain</keyword>
<evidence type="ECO:0000256" key="6">
    <source>
        <dbReference type="ARBA" id="ARBA00022660"/>
    </source>
</evidence>
<feature type="region of interest" description="Disordered" evidence="16">
    <location>
        <begin position="1087"/>
        <end position="1405"/>
    </location>
</feature>
<dbReference type="InterPro" id="IPR011249">
    <property type="entry name" value="Metalloenz_LuxS/M16"/>
</dbReference>
<accession>A0A8H7C116</accession>
<evidence type="ECO:0000256" key="8">
    <source>
        <dbReference type="ARBA" id="ARBA00022946"/>
    </source>
</evidence>
<feature type="compositionally biased region" description="Acidic residues" evidence="16">
    <location>
        <begin position="995"/>
        <end position="1042"/>
    </location>
</feature>
<dbReference type="PANTHER" id="PTHR11851:SF209">
    <property type="entry name" value="CYTOCHROME B-C1 COMPLEX SUBUNIT 2, MITOCHONDRIAL"/>
    <property type="match status" value="1"/>
</dbReference>
<organism evidence="18 19">
    <name type="scientific">Agaricus bisporus var. burnettii</name>
    <dbReference type="NCBI Taxonomy" id="192524"/>
    <lineage>
        <taxon>Eukaryota</taxon>
        <taxon>Fungi</taxon>
        <taxon>Dikarya</taxon>
        <taxon>Basidiomycota</taxon>
        <taxon>Agaricomycotina</taxon>
        <taxon>Agaricomycetes</taxon>
        <taxon>Agaricomycetidae</taxon>
        <taxon>Agaricales</taxon>
        <taxon>Agaricineae</taxon>
        <taxon>Agaricaceae</taxon>
        <taxon>Agaricus</taxon>
    </lineage>
</organism>
<comment type="caution">
    <text evidence="18">The sequence shown here is derived from an EMBL/GenBank/DDBJ whole genome shotgun (WGS) entry which is preliminary data.</text>
</comment>
<evidence type="ECO:0000313" key="19">
    <source>
        <dbReference type="Proteomes" id="UP000629468"/>
    </source>
</evidence>
<keyword evidence="5 15" id="KW-0963">Cytoplasm</keyword>
<dbReference type="GO" id="GO:0046872">
    <property type="term" value="F:metal ion binding"/>
    <property type="evidence" value="ECO:0007669"/>
    <property type="project" value="InterPro"/>
</dbReference>
<comment type="subcellular location">
    <subcellularLocation>
        <location evidence="2 15">Cytoplasm</location>
    </subcellularLocation>
    <subcellularLocation>
        <location evidence="1">Mitochondrion inner membrane</location>
        <topology evidence="1">Peripheral membrane protein</topology>
        <orientation evidence="1">Matrix side</orientation>
    </subcellularLocation>
</comment>
<dbReference type="PANTHER" id="PTHR11851">
    <property type="entry name" value="METALLOPROTEASE"/>
    <property type="match status" value="1"/>
</dbReference>
<dbReference type="Proteomes" id="UP000629468">
    <property type="component" value="Unassembled WGS sequence"/>
</dbReference>
<feature type="compositionally biased region" description="Polar residues" evidence="16">
    <location>
        <begin position="1786"/>
        <end position="1796"/>
    </location>
</feature>
<feature type="compositionally biased region" description="Basic and acidic residues" evidence="16">
    <location>
        <begin position="984"/>
        <end position="994"/>
    </location>
</feature>
<feature type="region of interest" description="Disordered" evidence="16">
    <location>
        <begin position="1470"/>
        <end position="1606"/>
    </location>
</feature>
<feature type="compositionally biased region" description="Polar residues" evidence="16">
    <location>
        <begin position="1295"/>
        <end position="1304"/>
    </location>
</feature>
<keyword evidence="8" id="KW-0809">Transit peptide</keyword>
<feature type="region of interest" description="Disordered" evidence="16">
    <location>
        <begin position="813"/>
        <end position="945"/>
    </location>
</feature>
<feature type="compositionally biased region" description="Basic residues" evidence="16">
    <location>
        <begin position="849"/>
        <end position="869"/>
    </location>
</feature>
<evidence type="ECO:0000256" key="15">
    <source>
        <dbReference type="RuleBase" id="RU049441"/>
    </source>
</evidence>
<protein>
    <recommendedName>
        <fullName evidence="15">Stress response protein NST1</fullName>
    </recommendedName>
</protein>
<dbReference type="FunFam" id="3.30.830.10:FF:000021">
    <property type="entry name" value="Cytochrome b-c1 complex subunit 2"/>
    <property type="match status" value="1"/>
</dbReference>
<sequence>MLSRTLNVATRRGFATAVSDAASGVKVASVDFGHPTSAVTVLVKAGPRFQSKDGLSNVLKNFAFKSTGKRSALGTVREAELYGGMLSANLTREHLALTAEFLRGDEAFFVDVLSSFVTSARFTRHELQEYVNPLVESDTEAASLDPVTTAMEAAHALAFRSGLGSSLFAPAHTHVNVEDIKAFASQSFSKDNIAVIGTNIDSSTLTKLVDASFAGANAAGSASSTTPASKYYGGETRLAGTGPQTVFIGFGTTGSSSAELATLAAHLSTTPSVKWSKGLSPIAAGIPEGTQVQSVYLPYSDASLFGFVVQGETAEGVKEASKVAVEALKKAAKGLKEEELMSAVAKAKFAAASDVESKEGLLNILGSKIFTSADASIESTLSTFDKVNATSFSQAVSSLISAKPTLVAVGDVLKLPFCDELARVRDGGETLGGNDGGDEQEKAGGLDHVRICGRGGQGSWFYVQTHPIILFSLPHQQHPPAFQQPSSIVTQRSAQLLLRHEPFDIQDIRRGLEHLEAQFAEALSVHSALVGLAERGPRAMEQLRQRIMDSAAGEPDSELFTQAAATIFKEMMGLDGSEVKMEMLRSALSHSMNTQSKESDQETDNDDPEAEDPAQPPGPTDSGAHRRRRKRRKRARPGHADDLGSPPAMPVNRPTTQMANQPSPSPMSKGKKPMAYPQQAQQQPQQQQQQQPRSERAASKAPLSYQSPPAQQNRHPSPPSSNAGKSRSAPVANANPKGKANASKIWSTSTTEERERIKDFWLGLGEEERRSLVKIEKDTVLKKMKEQQKHSCSCAVCGRKRNAIEEELERYVNSGGTIPPPPGPGPFPGSVELDKNGAVVSPIPTGANGKRRGAHHDPLHHHHHHHHHHDGSGFEDEDGEDYGEEDEYEDEDEDEEEEEEEEEEEDDDLDDDRGVLNGRGKTARQTPAGRRSVVGKARRGMNGVKRDGFNLTSLAVSGPGNILTVADDLLKNDGQKFLEMMEELAERRMQREEEAAADVEDDSEDDSEDDGEDGSDVGDDDDVDGGSEDEDDEEDEDEEIMTEEQKMEEGKRMFSIFAARMFEQRVLQAYREKVAQERQLQLLRELEDEDKLTKEREQKKQSANQRKKDKKRQQKLAKEEEKAAKLAEKAAEEAAVRARQAAIEEETKKRREEERAKREALRKAAEEERARKEEEKRKRLQEEREREAERERKRKEKEEKIKAERREREEKERKVREEKEARLAKEREEREKVEKEKKEKERVEREERERVEREKKAQKEKEEREAREKLAAQQKAAAAQQQHNAGPSSGKRHTYTVSSTSPVKPSNGLVASGSSPAGLQRSPNNSSSGMNSNANTPTKKGYVNTKPPPLSSSMSSPNVLVNPNRAPAPPQIPPQAGSSRGPQISMGGSHPPTPITTHIPPPPTSGMMYGQGQPGPGGMMPLSPRMNNFAPASLHFPYGGATGMQQPLQPSALPRNFNAPFEVPGYQRGVPVGLSSGAPSPIGPPTKPKTPLATSSGSPTTPGAGPSSSLAPGSGRRSVHTLSDLPGPSSAGPMTLLTNLGPISRPIAPIARPTGSATTAGGNVDNSSPRSNSPAKRSPSPKGVLGSSALAADDDEVVPASRRPTGTAPIGIGVTGLGLGGGMGGMGGGGSAGGAGMIGQPPWGSSSPRGAVGDGLRSTPWGPPGFSAAPGTRPGGGPAPPLIGPPGGNNHTHTHNHNQRNHNGSSMPHPIGHPGPSHAPPPPGSHPGSGAPGGNAGGAGASLWGNTAPGGNTPAATPDWHGVNAFFGSGGGSGNIPFMNAHNHNHNTPGSPHSGV</sequence>
<evidence type="ECO:0000259" key="17">
    <source>
        <dbReference type="Pfam" id="PF00675"/>
    </source>
</evidence>
<keyword evidence="13" id="KW-0472">Membrane</keyword>
<evidence type="ECO:0000256" key="9">
    <source>
        <dbReference type="ARBA" id="ARBA00022982"/>
    </source>
</evidence>
<evidence type="ECO:0000256" key="11">
    <source>
        <dbReference type="ARBA" id="ARBA00023054"/>
    </source>
</evidence>
<comment type="similarity">
    <text evidence="14">Belongs to the peptidase M16 family. UQCRC2/QCR2 subfamily.</text>
</comment>
<feature type="compositionally biased region" description="Pro residues" evidence="16">
    <location>
        <begin position="1711"/>
        <end position="1725"/>
    </location>
</feature>
<feature type="compositionally biased region" description="Basic and acidic residues" evidence="16">
    <location>
        <begin position="1145"/>
        <end position="1270"/>
    </location>
</feature>
<feature type="compositionally biased region" description="Low complexity" evidence="16">
    <location>
        <begin position="1542"/>
        <end position="1553"/>
    </location>
</feature>
<keyword evidence="10 15" id="KW-0346">Stress response</keyword>